<dbReference type="SUPFAM" id="SSF109604">
    <property type="entry name" value="HD-domain/PDEase-like"/>
    <property type="match status" value="1"/>
</dbReference>
<dbReference type="Pfam" id="PF13328">
    <property type="entry name" value="HD_4"/>
    <property type="match status" value="1"/>
</dbReference>
<dbReference type="Proteomes" id="UP000195326">
    <property type="component" value="Unassembled WGS sequence"/>
</dbReference>
<dbReference type="PANTHER" id="PTHR21262">
    <property type="entry name" value="GUANOSINE-3',5'-BIS DIPHOSPHATE 3'-PYROPHOSPHOHYDROLASE"/>
    <property type="match status" value="1"/>
</dbReference>
<dbReference type="InterPro" id="IPR003607">
    <property type="entry name" value="HD/PDEase_dom"/>
</dbReference>
<dbReference type="FunFam" id="3.10.20.30:FF:000002">
    <property type="entry name" value="GTP pyrophosphokinase (RelA/SpoT)"/>
    <property type="match status" value="1"/>
</dbReference>
<protein>
    <recommendedName>
        <fullName evidence="2">GTP diphosphokinase</fullName>
        <ecNumber evidence="2">2.7.6.5</ecNumber>
    </recommendedName>
</protein>
<dbReference type="GO" id="GO:0008728">
    <property type="term" value="F:GTP diphosphokinase activity"/>
    <property type="evidence" value="ECO:0007669"/>
    <property type="project" value="UniProtKB-EC"/>
</dbReference>
<dbReference type="FunFam" id="3.30.460.10:FF:000001">
    <property type="entry name" value="GTP pyrophosphokinase RelA"/>
    <property type="match status" value="1"/>
</dbReference>
<feature type="compositionally biased region" description="Low complexity" evidence="5">
    <location>
        <begin position="564"/>
        <end position="574"/>
    </location>
</feature>
<dbReference type="InterPro" id="IPR012675">
    <property type="entry name" value="Beta-grasp_dom_sf"/>
</dbReference>
<dbReference type="STRING" id="501571.GCA_900143195_02840"/>
<dbReference type="InterPro" id="IPR045600">
    <property type="entry name" value="RelA/SpoT_AH_RIS"/>
</dbReference>
<dbReference type="EMBL" id="NFKL01000006">
    <property type="protein sequence ID" value="OUP59478.1"/>
    <property type="molecule type" value="Genomic_DNA"/>
</dbReference>
<evidence type="ECO:0000256" key="1">
    <source>
        <dbReference type="ARBA" id="ARBA00004976"/>
    </source>
</evidence>
<evidence type="ECO:0000259" key="7">
    <source>
        <dbReference type="PROSITE" id="PS51831"/>
    </source>
</evidence>
<evidence type="ECO:0000256" key="4">
    <source>
        <dbReference type="RuleBase" id="RU003847"/>
    </source>
</evidence>
<gene>
    <name evidence="9" type="ORF">B5F15_05355</name>
</gene>
<organism evidence="9 10">
    <name type="scientific">Butyricicoccus pullicaecorum</name>
    <dbReference type="NCBI Taxonomy" id="501571"/>
    <lineage>
        <taxon>Bacteria</taxon>
        <taxon>Bacillati</taxon>
        <taxon>Bacillota</taxon>
        <taxon>Clostridia</taxon>
        <taxon>Eubacteriales</taxon>
        <taxon>Butyricicoccaceae</taxon>
        <taxon>Butyricicoccus</taxon>
    </lineage>
</organism>
<dbReference type="Gene3D" id="3.30.70.260">
    <property type="match status" value="1"/>
</dbReference>
<evidence type="ECO:0000313" key="10">
    <source>
        <dbReference type="Proteomes" id="UP000195326"/>
    </source>
</evidence>
<comment type="pathway">
    <text evidence="1">Purine metabolism; ppGpp biosynthesis; ppGpp from GTP: step 1/2.</text>
</comment>
<dbReference type="InterPro" id="IPR043519">
    <property type="entry name" value="NT_sf"/>
</dbReference>
<dbReference type="InterPro" id="IPR004811">
    <property type="entry name" value="RelA/Spo_fam"/>
</dbReference>
<dbReference type="Pfam" id="PF13291">
    <property type="entry name" value="ACT_4"/>
    <property type="match status" value="1"/>
</dbReference>
<dbReference type="Gene3D" id="3.30.460.10">
    <property type="entry name" value="Beta Polymerase, domain 2"/>
    <property type="match status" value="1"/>
</dbReference>
<dbReference type="GO" id="GO:0015970">
    <property type="term" value="P:guanosine tetraphosphate biosynthetic process"/>
    <property type="evidence" value="ECO:0007669"/>
    <property type="project" value="UniProtKB-UniPathway"/>
</dbReference>
<evidence type="ECO:0000256" key="5">
    <source>
        <dbReference type="SAM" id="MobiDB-lite"/>
    </source>
</evidence>
<feature type="domain" description="HD" evidence="7">
    <location>
        <begin position="50"/>
        <end position="148"/>
    </location>
</feature>
<accession>A0A1Y4LS76</accession>
<evidence type="ECO:0000256" key="3">
    <source>
        <dbReference type="ARBA" id="ARBA00048244"/>
    </source>
</evidence>
<evidence type="ECO:0000256" key="2">
    <source>
        <dbReference type="ARBA" id="ARBA00013251"/>
    </source>
</evidence>
<reference evidence="10" key="1">
    <citation type="submission" date="2017-04" db="EMBL/GenBank/DDBJ databases">
        <title>Function of individual gut microbiota members based on whole genome sequencing of pure cultures obtained from chicken caecum.</title>
        <authorList>
            <person name="Medvecky M."/>
            <person name="Cejkova D."/>
            <person name="Polansky O."/>
            <person name="Karasova D."/>
            <person name="Kubasova T."/>
            <person name="Cizek A."/>
            <person name="Rychlik I."/>
        </authorList>
    </citation>
    <scope>NUCLEOTIDE SEQUENCE [LARGE SCALE GENOMIC DNA]</scope>
    <source>
        <strain evidence="10">An179</strain>
    </source>
</reference>
<dbReference type="PROSITE" id="PS51671">
    <property type="entry name" value="ACT"/>
    <property type="match status" value="1"/>
</dbReference>
<dbReference type="InterPro" id="IPR045865">
    <property type="entry name" value="ACT-like_dom_sf"/>
</dbReference>
<dbReference type="Pfam" id="PF02824">
    <property type="entry name" value="TGS"/>
    <property type="match status" value="1"/>
</dbReference>
<dbReference type="CDD" id="cd01668">
    <property type="entry name" value="TGS_RSH"/>
    <property type="match status" value="1"/>
</dbReference>
<name>A0A1Y4LS76_9FIRM</name>
<dbReference type="InterPro" id="IPR033655">
    <property type="entry name" value="TGS_RelA/SpoT"/>
</dbReference>
<dbReference type="SMART" id="SM00471">
    <property type="entry name" value="HDc"/>
    <property type="match status" value="1"/>
</dbReference>
<comment type="function">
    <text evidence="4">In eubacteria ppGpp (guanosine 3'-diphosphate 5'-diphosphate) is a mediator of the stringent response that coordinates a variety of cellular activities in response to changes in nutritional abundance.</text>
</comment>
<dbReference type="AlphaFoldDB" id="A0A1Y4LS76"/>
<dbReference type="PANTHER" id="PTHR21262:SF31">
    <property type="entry name" value="GTP PYROPHOSPHOKINASE"/>
    <property type="match status" value="1"/>
</dbReference>
<dbReference type="Pfam" id="PF19296">
    <property type="entry name" value="RelA_AH_RIS"/>
    <property type="match status" value="1"/>
</dbReference>
<dbReference type="GO" id="GO:0005886">
    <property type="term" value="C:plasma membrane"/>
    <property type="evidence" value="ECO:0007669"/>
    <property type="project" value="TreeGrafter"/>
</dbReference>
<dbReference type="EC" id="2.7.6.5" evidence="2"/>
<dbReference type="NCBIfam" id="TIGR00691">
    <property type="entry name" value="spoT_relA"/>
    <property type="match status" value="1"/>
</dbReference>
<dbReference type="PROSITE" id="PS51880">
    <property type="entry name" value="TGS"/>
    <property type="match status" value="1"/>
</dbReference>
<dbReference type="Gene3D" id="1.10.3210.10">
    <property type="entry name" value="Hypothetical protein af1432"/>
    <property type="match status" value="1"/>
</dbReference>
<sequence length="737" mass="84252">MSAPMKNRIDFLIERVEKQNPSANVKKIRAAYECAAQAHEGQKRRNGEPYIIHPVAVAEIIVEMGLDTDSICAGLLHDCIEDTEFGYREIENKFGTSVAELVDGVTRLGMLRYSKEQEQFEDLRKMFMAMAKDIRVILIKLADRLHNARTFQYLPERKQRDKALETMEIYAPIAHRLGMSRIKWELEDLCLRILDPIGYQEIVDGLEQQSERYEDFLDHIKESISLKLNEAGIRHDISARVKHIYSIYRKMYSQHKTMNEIYDICAVRVIVDTVADCYNVLGYVHDLYKPIPGRFKDYISTPKPNGYQSLHTTVIGRDGIPFEIQIRTAEMHKMAEYGVAAHWKYKQGLDKVGNEQAFSWIRQLLEAQQDTEAEDFIKAIKVDLFADEVFVFTPKGDVVNMPAGATPIDLAYAIHSAVGNRMTGAKVNGRIAPIDSQLKNGDIVEILTSKEAHGPSRDWLKIVRTTEARNKIKQWFKKECREENIIKGKEDLDRELRANLLYNGFYENEEVIQNTLNKFSYQTIDEMYAALGYGGITLTKVLNKVKDEVGRVRRTAERLEKAEQMANQTQQQPQKKNKHSDSGVIVEGIDNCLIKFARCCTPIPGDDIIGFITRGYGVSIHRRDCVNVRINEEDKDRSRWVNCWWDEDLLERNNKFSTALQISTRSRTGVLADIAVLLAQAKVNVRDLNARDLEDGYGVINAVIDVSGVRQLKHIMTRIKNTKGVVDVARITSDTGR</sequence>
<evidence type="ECO:0000259" key="8">
    <source>
        <dbReference type="PROSITE" id="PS51880"/>
    </source>
</evidence>
<dbReference type="SUPFAM" id="SSF55021">
    <property type="entry name" value="ACT-like"/>
    <property type="match status" value="1"/>
</dbReference>
<comment type="caution">
    <text evidence="9">The sequence shown here is derived from an EMBL/GenBank/DDBJ whole genome shotgun (WGS) entry which is preliminary data.</text>
</comment>
<dbReference type="SUPFAM" id="SSF81271">
    <property type="entry name" value="TGS-like"/>
    <property type="match status" value="1"/>
</dbReference>
<dbReference type="InterPro" id="IPR002912">
    <property type="entry name" value="ACT_dom"/>
</dbReference>
<dbReference type="CDD" id="cd05399">
    <property type="entry name" value="NT_Rel-Spo_like"/>
    <property type="match status" value="1"/>
</dbReference>
<comment type="similarity">
    <text evidence="4">Belongs to the relA/spoT family.</text>
</comment>
<dbReference type="FunFam" id="1.10.3210.10:FF:000001">
    <property type="entry name" value="GTP pyrophosphokinase RelA"/>
    <property type="match status" value="1"/>
</dbReference>
<dbReference type="Pfam" id="PF04607">
    <property type="entry name" value="RelA_SpoT"/>
    <property type="match status" value="1"/>
</dbReference>
<evidence type="ECO:0000259" key="6">
    <source>
        <dbReference type="PROSITE" id="PS51671"/>
    </source>
</evidence>
<dbReference type="InterPro" id="IPR007685">
    <property type="entry name" value="RelA_SpoT"/>
</dbReference>
<dbReference type="SMART" id="SM00954">
    <property type="entry name" value="RelA_SpoT"/>
    <property type="match status" value="1"/>
</dbReference>
<proteinExistence type="inferred from homology"/>
<feature type="domain" description="TGS" evidence="8">
    <location>
        <begin position="387"/>
        <end position="448"/>
    </location>
</feature>
<dbReference type="InterPro" id="IPR012676">
    <property type="entry name" value="TGS-like"/>
</dbReference>
<dbReference type="CDD" id="cd00077">
    <property type="entry name" value="HDc"/>
    <property type="match status" value="1"/>
</dbReference>
<dbReference type="Gene3D" id="3.10.20.30">
    <property type="match status" value="1"/>
</dbReference>
<dbReference type="CDD" id="cd04876">
    <property type="entry name" value="ACT_RelA-SpoT"/>
    <property type="match status" value="1"/>
</dbReference>
<comment type="catalytic activity">
    <reaction evidence="3">
        <text>GTP + ATP = guanosine 3'-diphosphate 5'-triphosphate + AMP</text>
        <dbReference type="Rhea" id="RHEA:22088"/>
        <dbReference type="ChEBI" id="CHEBI:30616"/>
        <dbReference type="ChEBI" id="CHEBI:37565"/>
        <dbReference type="ChEBI" id="CHEBI:142410"/>
        <dbReference type="ChEBI" id="CHEBI:456215"/>
        <dbReference type="EC" id="2.7.6.5"/>
    </reaction>
</comment>
<dbReference type="SUPFAM" id="SSF81301">
    <property type="entry name" value="Nucleotidyltransferase"/>
    <property type="match status" value="1"/>
</dbReference>
<dbReference type="PROSITE" id="PS51831">
    <property type="entry name" value="HD"/>
    <property type="match status" value="1"/>
</dbReference>
<dbReference type="UniPathway" id="UPA00908">
    <property type="reaction ID" value="UER00884"/>
</dbReference>
<feature type="region of interest" description="Disordered" evidence="5">
    <location>
        <begin position="560"/>
        <end position="581"/>
    </location>
</feature>
<evidence type="ECO:0000313" key="9">
    <source>
        <dbReference type="EMBL" id="OUP59478.1"/>
    </source>
</evidence>
<dbReference type="InterPro" id="IPR006674">
    <property type="entry name" value="HD_domain"/>
</dbReference>
<dbReference type="InterPro" id="IPR004095">
    <property type="entry name" value="TGS"/>
</dbReference>
<feature type="domain" description="ACT" evidence="6">
    <location>
        <begin position="659"/>
        <end position="733"/>
    </location>
</feature>